<name>A0ABY8EAV0_9FIRM</name>
<reference evidence="3 4" key="1">
    <citation type="submission" date="2023-03" db="EMBL/GenBank/DDBJ databases">
        <title>Complete genome sequence of Tepidibacter sp. SWIR-1, isolated from a deep-sea hydrothermal vent.</title>
        <authorList>
            <person name="Li X."/>
        </authorList>
    </citation>
    <scope>NUCLEOTIDE SEQUENCE [LARGE SCALE GENOMIC DNA]</scope>
    <source>
        <strain evidence="3 4">SWIR-1</strain>
    </source>
</reference>
<dbReference type="InterPro" id="IPR000836">
    <property type="entry name" value="PRTase_dom"/>
</dbReference>
<dbReference type="Gene3D" id="3.40.50.2020">
    <property type="match status" value="1"/>
</dbReference>
<organism evidence="3 4">
    <name type="scientific">Tepidibacter hydrothermalis</name>
    <dbReference type="NCBI Taxonomy" id="3036126"/>
    <lineage>
        <taxon>Bacteria</taxon>
        <taxon>Bacillati</taxon>
        <taxon>Bacillota</taxon>
        <taxon>Clostridia</taxon>
        <taxon>Peptostreptococcales</taxon>
        <taxon>Peptostreptococcaceae</taxon>
        <taxon>Tepidibacter</taxon>
    </lineage>
</organism>
<evidence type="ECO:0000259" key="2">
    <source>
        <dbReference type="Pfam" id="PF18912"/>
    </source>
</evidence>
<protein>
    <submittedName>
        <fullName evidence="3">ComF family protein</fullName>
    </submittedName>
</protein>
<gene>
    <name evidence="3" type="ORF">P4S50_16970</name>
</gene>
<dbReference type="SUPFAM" id="SSF53271">
    <property type="entry name" value="PRTase-like"/>
    <property type="match status" value="1"/>
</dbReference>
<sequence>MISDFIDYIYPRNIKCILCKNPISKNNSYSLCKDCFNKLNFINNGCLNCGKPLTDFYKNDICSNCETNEYVFTRALSCVEYDDNIHKLIYSLKYGAKTYLAYNIAEIMNDKLEYEGVKFDYIIPVPLHKNRLRKRGYNQSLLICKQLSKINKKEVLDIVIRNKNTQFLSKLTKKERIKKLQNVFTLATNDNKIYKKDLLIVDDIFTTGTTVNEISKKLLNSGANKIYAITFATGKNIY</sequence>
<dbReference type="Pfam" id="PF18912">
    <property type="entry name" value="DZR_2"/>
    <property type="match status" value="1"/>
</dbReference>
<dbReference type="RefSeq" id="WP_277732023.1">
    <property type="nucleotide sequence ID" value="NZ_CP120733.1"/>
</dbReference>
<feature type="domain" description="Double zinc ribbon" evidence="2">
    <location>
        <begin position="6"/>
        <end position="65"/>
    </location>
</feature>
<evidence type="ECO:0000313" key="4">
    <source>
        <dbReference type="Proteomes" id="UP001222800"/>
    </source>
</evidence>
<dbReference type="InterPro" id="IPR029057">
    <property type="entry name" value="PRTase-like"/>
</dbReference>
<dbReference type="Proteomes" id="UP001222800">
    <property type="component" value="Chromosome"/>
</dbReference>
<comment type="similarity">
    <text evidence="1">Belongs to the ComF/GntX family.</text>
</comment>
<proteinExistence type="inferred from homology"/>
<accession>A0ABY8EAV0</accession>
<dbReference type="PANTHER" id="PTHR47505:SF1">
    <property type="entry name" value="DNA UTILIZATION PROTEIN YHGH"/>
    <property type="match status" value="1"/>
</dbReference>
<evidence type="ECO:0000256" key="1">
    <source>
        <dbReference type="ARBA" id="ARBA00008007"/>
    </source>
</evidence>
<dbReference type="InterPro" id="IPR044005">
    <property type="entry name" value="DZR_2"/>
</dbReference>
<dbReference type="PANTHER" id="PTHR47505">
    <property type="entry name" value="DNA UTILIZATION PROTEIN YHGH"/>
    <property type="match status" value="1"/>
</dbReference>
<dbReference type="CDD" id="cd06223">
    <property type="entry name" value="PRTases_typeI"/>
    <property type="match status" value="1"/>
</dbReference>
<keyword evidence="4" id="KW-1185">Reference proteome</keyword>
<dbReference type="EMBL" id="CP120733">
    <property type="protein sequence ID" value="WFD10046.1"/>
    <property type="molecule type" value="Genomic_DNA"/>
</dbReference>
<evidence type="ECO:0000313" key="3">
    <source>
        <dbReference type="EMBL" id="WFD10046.1"/>
    </source>
</evidence>
<dbReference type="InterPro" id="IPR051910">
    <property type="entry name" value="ComF/GntX_DNA_util-trans"/>
</dbReference>